<evidence type="ECO:0000259" key="1">
    <source>
        <dbReference type="Pfam" id="PF12680"/>
    </source>
</evidence>
<sequence>MSDHLSVDARRRRAHSTVDEALRLLLAKDMAGFAGLWAPNGTMEFPFAPAGRPRRLDGAAAVREYLRNYTDHLDVHAVTAQTRHETQNPDVLVVEFTVDGVAVRTGRPYQLSYVAVVEVGAEGIVSYRDYWNPLAAAEALGGLDELVGGTTTGEVRR</sequence>
<proteinExistence type="predicted"/>
<dbReference type="EMBL" id="FQVN01000002">
    <property type="protein sequence ID" value="SHE95602.1"/>
    <property type="molecule type" value="Genomic_DNA"/>
</dbReference>
<protein>
    <submittedName>
        <fullName evidence="2">Ketosteroid isomerase-related protein</fullName>
    </submittedName>
</protein>
<dbReference type="Pfam" id="PF12680">
    <property type="entry name" value="SnoaL_2"/>
    <property type="match status" value="1"/>
</dbReference>
<evidence type="ECO:0000313" key="2">
    <source>
        <dbReference type="EMBL" id="SHE95602.1"/>
    </source>
</evidence>
<organism evidence="2 3">
    <name type="scientific">Streptoalloteichus hindustanus</name>
    <dbReference type="NCBI Taxonomy" id="2017"/>
    <lineage>
        <taxon>Bacteria</taxon>
        <taxon>Bacillati</taxon>
        <taxon>Actinomycetota</taxon>
        <taxon>Actinomycetes</taxon>
        <taxon>Pseudonocardiales</taxon>
        <taxon>Pseudonocardiaceae</taxon>
        <taxon>Streptoalloteichus</taxon>
    </lineage>
</organism>
<feature type="domain" description="SnoaL-like" evidence="1">
    <location>
        <begin position="20"/>
        <end position="123"/>
    </location>
</feature>
<dbReference type="GO" id="GO:0016853">
    <property type="term" value="F:isomerase activity"/>
    <property type="evidence" value="ECO:0007669"/>
    <property type="project" value="UniProtKB-KW"/>
</dbReference>
<keyword evidence="2" id="KW-0413">Isomerase</keyword>
<accession>A0A1M4XQT0</accession>
<dbReference type="STRING" id="2017.SAMN05444320_10279"/>
<dbReference type="AlphaFoldDB" id="A0A1M4XQT0"/>
<dbReference type="Proteomes" id="UP000184501">
    <property type="component" value="Unassembled WGS sequence"/>
</dbReference>
<dbReference type="InterPro" id="IPR037401">
    <property type="entry name" value="SnoaL-like"/>
</dbReference>
<gene>
    <name evidence="2" type="ORF">SAMN05444320_10279</name>
</gene>
<dbReference type="Gene3D" id="3.10.450.50">
    <property type="match status" value="1"/>
</dbReference>
<keyword evidence="3" id="KW-1185">Reference proteome</keyword>
<evidence type="ECO:0000313" key="3">
    <source>
        <dbReference type="Proteomes" id="UP000184501"/>
    </source>
</evidence>
<reference evidence="2 3" key="1">
    <citation type="submission" date="2016-11" db="EMBL/GenBank/DDBJ databases">
        <authorList>
            <person name="Jaros S."/>
            <person name="Januszkiewicz K."/>
            <person name="Wedrychowicz H."/>
        </authorList>
    </citation>
    <scope>NUCLEOTIDE SEQUENCE [LARGE SCALE GENOMIC DNA]</scope>
    <source>
        <strain evidence="2 3">DSM 44523</strain>
    </source>
</reference>
<name>A0A1M4XQT0_STRHI</name>
<dbReference type="InterPro" id="IPR032710">
    <property type="entry name" value="NTF2-like_dom_sf"/>
</dbReference>
<dbReference type="SUPFAM" id="SSF54427">
    <property type="entry name" value="NTF2-like"/>
    <property type="match status" value="1"/>
</dbReference>
<dbReference type="RefSeq" id="WP_073480402.1">
    <property type="nucleotide sequence ID" value="NZ_FQVN01000002.1"/>
</dbReference>